<accession>A0A433D9U3</accession>
<name>A0A433D9U3_9FUNG</name>
<keyword evidence="3" id="KW-1185">Reference proteome</keyword>
<organism evidence="2 3">
    <name type="scientific">Jimgerdemannia flammicorona</name>
    <dbReference type="NCBI Taxonomy" id="994334"/>
    <lineage>
        <taxon>Eukaryota</taxon>
        <taxon>Fungi</taxon>
        <taxon>Fungi incertae sedis</taxon>
        <taxon>Mucoromycota</taxon>
        <taxon>Mucoromycotina</taxon>
        <taxon>Endogonomycetes</taxon>
        <taxon>Endogonales</taxon>
        <taxon>Endogonaceae</taxon>
        <taxon>Jimgerdemannia</taxon>
    </lineage>
</organism>
<evidence type="ECO:0000313" key="3">
    <source>
        <dbReference type="Proteomes" id="UP000268093"/>
    </source>
</evidence>
<dbReference type="EMBL" id="RBNI01004349">
    <property type="protein sequence ID" value="RUP47592.1"/>
    <property type="molecule type" value="Genomic_DNA"/>
</dbReference>
<reference evidence="2 3" key="1">
    <citation type="journal article" date="2018" name="New Phytol.">
        <title>Phylogenomics of Endogonaceae and evolution of mycorrhizas within Mucoromycota.</title>
        <authorList>
            <person name="Chang Y."/>
            <person name="Desiro A."/>
            <person name="Na H."/>
            <person name="Sandor L."/>
            <person name="Lipzen A."/>
            <person name="Clum A."/>
            <person name="Barry K."/>
            <person name="Grigoriev I.V."/>
            <person name="Martin F.M."/>
            <person name="Stajich J.E."/>
            <person name="Smith M.E."/>
            <person name="Bonito G."/>
            <person name="Spatafora J.W."/>
        </authorList>
    </citation>
    <scope>NUCLEOTIDE SEQUENCE [LARGE SCALE GENOMIC DNA]</scope>
    <source>
        <strain evidence="2 3">GMNB39</strain>
    </source>
</reference>
<protein>
    <submittedName>
        <fullName evidence="2">Uncharacterized protein</fullName>
    </submittedName>
</protein>
<feature type="compositionally biased region" description="Basic residues" evidence="1">
    <location>
        <begin position="9"/>
        <end position="24"/>
    </location>
</feature>
<evidence type="ECO:0000256" key="1">
    <source>
        <dbReference type="SAM" id="MobiDB-lite"/>
    </source>
</evidence>
<proteinExistence type="predicted"/>
<sequence>MSKPSFRTHQIHRHSHDRHGHSQVHSHDRYDPTLIASRPPLPPIDALKNRHVCHQDPHYFLSPHPMPGPSNPVGCQSTIAGNAFLGKEITTKKETLYLAAQGPQVVRERYPHVRVGQATEGVCSWGQG</sequence>
<feature type="region of interest" description="Disordered" evidence="1">
    <location>
        <begin position="1"/>
        <end position="42"/>
    </location>
</feature>
<dbReference type="Proteomes" id="UP000268093">
    <property type="component" value="Unassembled WGS sequence"/>
</dbReference>
<gene>
    <name evidence="2" type="ORF">BC936DRAFT_145554</name>
</gene>
<comment type="caution">
    <text evidence="2">The sequence shown here is derived from an EMBL/GenBank/DDBJ whole genome shotgun (WGS) entry which is preliminary data.</text>
</comment>
<dbReference type="AlphaFoldDB" id="A0A433D9U3"/>
<evidence type="ECO:0000313" key="2">
    <source>
        <dbReference type="EMBL" id="RUP47592.1"/>
    </source>
</evidence>